<protein>
    <submittedName>
        <fullName evidence="2">Uncharacterized protein</fullName>
    </submittedName>
</protein>
<dbReference type="EnsemblPlants" id="Kaladp0017s0004.1.v1.1">
    <property type="protein sequence ID" value="Kaladp0017s0004.1.v1.1"/>
    <property type="gene ID" value="Kaladp0017s0004.v1.1"/>
</dbReference>
<accession>A0A7N0T0Z3</accession>
<evidence type="ECO:0000256" key="1">
    <source>
        <dbReference type="SAM" id="MobiDB-lite"/>
    </source>
</evidence>
<dbReference type="PANTHER" id="PTHR35711">
    <property type="entry name" value="EXPRESSED PROTEIN"/>
    <property type="match status" value="1"/>
</dbReference>
<dbReference type="Gramene" id="Kaladp0017s0004.1.v1.1">
    <property type="protein sequence ID" value="Kaladp0017s0004.1.v1.1"/>
    <property type="gene ID" value="Kaladp0017s0004.v1.1"/>
</dbReference>
<dbReference type="Proteomes" id="UP000594263">
    <property type="component" value="Unplaced"/>
</dbReference>
<name>A0A7N0T0Z3_KALFE</name>
<feature type="compositionally biased region" description="Acidic residues" evidence="1">
    <location>
        <begin position="114"/>
        <end position="142"/>
    </location>
</feature>
<organism evidence="2 3">
    <name type="scientific">Kalanchoe fedtschenkoi</name>
    <name type="common">Lavender scallops</name>
    <name type="synonym">South American air plant</name>
    <dbReference type="NCBI Taxonomy" id="63787"/>
    <lineage>
        <taxon>Eukaryota</taxon>
        <taxon>Viridiplantae</taxon>
        <taxon>Streptophyta</taxon>
        <taxon>Embryophyta</taxon>
        <taxon>Tracheophyta</taxon>
        <taxon>Spermatophyta</taxon>
        <taxon>Magnoliopsida</taxon>
        <taxon>eudicotyledons</taxon>
        <taxon>Gunneridae</taxon>
        <taxon>Pentapetalae</taxon>
        <taxon>Saxifragales</taxon>
        <taxon>Crassulaceae</taxon>
        <taxon>Kalanchoe</taxon>
    </lineage>
</organism>
<feature type="compositionally biased region" description="Acidic residues" evidence="1">
    <location>
        <begin position="62"/>
        <end position="100"/>
    </location>
</feature>
<dbReference type="PANTHER" id="PTHR35711:SF1">
    <property type="entry name" value="ECTODERMAL, ISOFORM F"/>
    <property type="match status" value="1"/>
</dbReference>
<evidence type="ECO:0000313" key="3">
    <source>
        <dbReference type="Proteomes" id="UP000594263"/>
    </source>
</evidence>
<evidence type="ECO:0000313" key="2">
    <source>
        <dbReference type="EnsemblPlants" id="Kaladp0017s0004.1.v1.1"/>
    </source>
</evidence>
<feature type="region of interest" description="Disordered" evidence="1">
    <location>
        <begin position="35"/>
        <end position="150"/>
    </location>
</feature>
<reference evidence="2" key="1">
    <citation type="submission" date="2021-01" db="UniProtKB">
        <authorList>
            <consortium name="EnsemblPlants"/>
        </authorList>
    </citation>
    <scope>IDENTIFICATION</scope>
</reference>
<sequence>MASAVKYAALAVALHLMLTGSMLGILSVLAVASVPPSREKGFPTEGLHNKKAPGPENKDASDSEDDSEGDDDDGDAFSDGEAGEDDYLSGGEGGEDDDDDPRNAHHANGKGGSDDEDDDDDEEDEDDDSDDDEEDEEDEEDIPPAKKRNQRERICCSTTIRQTILCIRNCVTRRISGFGRNATSAMVGQIYGRQVSSIHLS</sequence>
<proteinExistence type="predicted"/>
<dbReference type="AlphaFoldDB" id="A0A7N0T0Z3"/>
<keyword evidence="3" id="KW-1185">Reference proteome</keyword>